<accession>A0A7M2JDQ4</accession>
<gene>
    <name evidence="1" type="ORF">IM720_11195</name>
</gene>
<name>A0A7M2JDQ4_PSEFL</name>
<dbReference type="EMBL" id="CP063233">
    <property type="protein sequence ID" value="QOU07253.1"/>
    <property type="molecule type" value="Genomic_DNA"/>
</dbReference>
<dbReference type="Proteomes" id="UP000593833">
    <property type="component" value="Chromosome"/>
</dbReference>
<reference evidence="1 2" key="1">
    <citation type="submission" date="2020-10" db="EMBL/GenBank/DDBJ databases">
        <title>Complete genome sequence of a novel Pseudomonas fluorescens strain isolated from the flower of kumarahou (Pomaderris kumeraho).</title>
        <authorList>
            <person name="Summers M.C."/>
            <person name="Nowak V."/>
            <person name="Fairhurst M.J."/>
            <person name="Owen J.G."/>
            <person name="Gerth M.L."/>
            <person name="Patrick W.M."/>
        </authorList>
    </citation>
    <scope>NUCLEOTIDE SEQUENCE [LARGE SCALE GENOMIC DNA]</scope>
    <source>
        <strain evidence="1 2">KF1</strain>
    </source>
</reference>
<protein>
    <submittedName>
        <fullName evidence="1">Uncharacterized protein</fullName>
    </submittedName>
</protein>
<evidence type="ECO:0000313" key="2">
    <source>
        <dbReference type="Proteomes" id="UP000593833"/>
    </source>
</evidence>
<dbReference type="AlphaFoldDB" id="A0A7M2JDQ4"/>
<sequence length="48" mass="4973">MRWAATAQAGPVQARPLLQQTTEAAQAGPLQARPLLQQAAGATYAVQA</sequence>
<evidence type="ECO:0000313" key="1">
    <source>
        <dbReference type="EMBL" id="QOU07253.1"/>
    </source>
</evidence>
<organism evidence="1 2">
    <name type="scientific">Pseudomonas fluorescens</name>
    <dbReference type="NCBI Taxonomy" id="294"/>
    <lineage>
        <taxon>Bacteria</taxon>
        <taxon>Pseudomonadati</taxon>
        <taxon>Pseudomonadota</taxon>
        <taxon>Gammaproteobacteria</taxon>
        <taxon>Pseudomonadales</taxon>
        <taxon>Pseudomonadaceae</taxon>
        <taxon>Pseudomonas</taxon>
    </lineage>
</organism>
<proteinExistence type="predicted"/>
<dbReference type="RefSeq" id="WP_155766388.1">
    <property type="nucleotide sequence ID" value="NZ_CP015637.1"/>
</dbReference>